<name>A0ABU8LYE8_9PSEU</name>
<dbReference type="InterPro" id="IPR036390">
    <property type="entry name" value="WH_DNA-bd_sf"/>
</dbReference>
<dbReference type="Pfam" id="PF13847">
    <property type="entry name" value="Methyltransf_31"/>
    <property type="match status" value="1"/>
</dbReference>
<dbReference type="SUPFAM" id="SSF53335">
    <property type="entry name" value="S-adenosyl-L-methionine-dependent methyltransferases"/>
    <property type="match status" value="1"/>
</dbReference>
<dbReference type="CDD" id="cd02440">
    <property type="entry name" value="AdoMet_MTases"/>
    <property type="match status" value="1"/>
</dbReference>
<dbReference type="InterPro" id="IPR053173">
    <property type="entry name" value="SAM-binding_MTase"/>
</dbReference>
<dbReference type="GO" id="GO:0008168">
    <property type="term" value="F:methyltransferase activity"/>
    <property type="evidence" value="ECO:0007669"/>
    <property type="project" value="UniProtKB-KW"/>
</dbReference>
<dbReference type="InterPro" id="IPR048711">
    <property type="entry name" value="WHD_Rv2258c"/>
</dbReference>
<evidence type="ECO:0000313" key="3">
    <source>
        <dbReference type="EMBL" id="MEJ2860163.1"/>
    </source>
</evidence>
<dbReference type="GO" id="GO:0032259">
    <property type="term" value="P:methylation"/>
    <property type="evidence" value="ECO:0007669"/>
    <property type="project" value="UniProtKB-KW"/>
</dbReference>
<keyword evidence="3" id="KW-0489">Methyltransferase</keyword>
<dbReference type="Gene3D" id="3.40.50.150">
    <property type="entry name" value="Vaccinia Virus protein VP39"/>
    <property type="match status" value="1"/>
</dbReference>
<sequence>MALDRDVVMELVGRAVADVGAVFAAGTVVLGQRLGLYRALAEGPATPDELAARTDTTPRYVAEWLAGQAAGGYVQHADGVYSLSEEQAFALTDPDAPFDIPRAFLLATGVLRSEPRITEAFRTGAGVGWHEHHEDVFLGDGAFSRAGCAGQLTTEWLPALDGVVEKLCRGARVADVGCGHGASTVLLADAYPASTVAGSDHHGAAVDVARKRAADAGVADRASFEVASAQAFTGTGYDLVTTVDCLHDMGDPLGAARHIRAALDADGAWMVVEPAAGDTVDENLNPVGRLFYGISTLCCVPAARAQEGGYSLGAQAGPAALRQVATDAGFTRFRRAIGSPLHDVYEIRP</sequence>
<dbReference type="InterPro" id="IPR025714">
    <property type="entry name" value="Methyltranfer_dom"/>
</dbReference>
<evidence type="ECO:0000259" key="1">
    <source>
        <dbReference type="Pfam" id="PF13847"/>
    </source>
</evidence>
<feature type="domain" description="Methyltransferase" evidence="1">
    <location>
        <begin position="170"/>
        <end position="276"/>
    </location>
</feature>
<feature type="domain" description="S-adenosylmethionine-dependent methyltransferase Rv2258c-like winged HTH" evidence="2">
    <location>
        <begin position="28"/>
        <end position="92"/>
    </location>
</feature>
<keyword evidence="4" id="KW-1185">Reference proteome</keyword>
<dbReference type="SUPFAM" id="SSF46785">
    <property type="entry name" value="Winged helix' DNA-binding domain"/>
    <property type="match status" value="1"/>
</dbReference>
<dbReference type="Gene3D" id="1.10.10.10">
    <property type="entry name" value="Winged helix-like DNA-binding domain superfamily/Winged helix DNA-binding domain"/>
    <property type="match status" value="1"/>
</dbReference>
<keyword evidence="3" id="KW-0808">Transferase</keyword>
<comment type="caution">
    <text evidence="3">The sequence shown here is derived from an EMBL/GenBank/DDBJ whole genome shotgun (WGS) entry which is preliminary data.</text>
</comment>
<protein>
    <submittedName>
        <fullName evidence="3">Class I SAM-dependent methyltransferase</fullName>
        <ecNumber evidence="3">2.1.-.-</ecNumber>
    </submittedName>
</protein>
<evidence type="ECO:0000313" key="4">
    <source>
        <dbReference type="Proteomes" id="UP001369736"/>
    </source>
</evidence>
<dbReference type="Proteomes" id="UP001369736">
    <property type="component" value="Unassembled WGS sequence"/>
</dbReference>
<dbReference type="EC" id="2.1.-.-" evidence="3"/>
<reference evidence="3 4" key="1">
    <citation type="submission" date="2024-03" db="EMBL/GenBank/DDBJ databases">
        <title>Actinomycetospora sp. OC33-EN07, a novel actinomycete isolated from wild orchid (Aerides multiflora).</title>
        <authorList>
            <person name="Suriyachadkun C."/>
        </authorList>
    </citation>
    <scope>NUCLEOTIDE SEQUENCE [LARGE SCALE GENOMIC DNA]</scope>
    <source>
        <strain evidence="3 4">OC33-EN07</strain>
    </source>
</reference>
<gene>
    <name evidence="3" type="ORF">WCD58_03295</name>
</gene>
<dbReference type="PANTHER" id="PTHR45128:SF2">
    <property type="entry name" value="METHYLTRANSFERASE DOMAIN-CONTAINING PROTEIN"/>
    <property type="match status" value="1"/>
</dbReference>
<dbReference type="InterPro" id="IPR036388">
    <property type="entry name" value="WH-like_DNA-bd_sf"/>
</dbReference>
<dbReference type="PANTHER" id="PTHR45128">
    <property type="entry name" value="METHYLTRANSFERASE TYPE 11"/>
    <property type="match status" value="1"/>
</dbReference>
<dbReference type="InterPro" id="IPR029063">
    <property type="entry name" value="SAM-dependent_MTases_sf"/>
</dbReference>
<accession>A0ABU8LYE8</accession>
<organism evidence="3 4">
    <name type="scientific">Actinomycetospora flava</name>
    <dbReference type="NCBI Taxonomy" id="3129232"/>
    <lineage>
        <taxon>Bacteria</taxon>
        <taxon>Bacillati</taxon>
        <taxon>Actinomycetota</taxon>
        <taxon>Actinomycetes</taxon>
        <taxon>Pseudonocardiales</taxon>
        <taxon>Pseudonocardiaceae</taxon>
        <taxon>Actinomycetospora</taxon>
    </lineage>
</organism>
<proteinExistence type="predicted"/>
<dbReference type="RefSeq" id="WP_337699442.1">
    <property type="nucleotide sequence ID" value="NZ_JBBEGM010000001.1"/>
</dbReference>
<dbReference type="Pfam" id="PF21320">
    <property type="entry name" value="WHD_Rv2258c"/>
    <property type="match status" value="1"/>
</dbReference>
<dbReference type="EMBL" id="JBBEGM010000001">
    <property type="protein sequence ID" value="MEJ2860163.1"/>
    <property type="molecule type" value="Genomic_DNA"/>
</dbReference>
<evidence type="ECO:0000259" key="2">
    <source>
        <dbReference type="Pfam" id="PF21320"/>
    </source>
</evidence>